<dbReference type="OrthoDB" id="6352973at2759"/>
<dbReference type="EMBL" id="CAKKLH010000296">
    <property type="protein sequence ID" value="CAH0109843.1"/>
    <property type="molecule type" value="Genomic_DNA"/>
</dbReference>
<dbReference type="Pfam" id="PF03564">
    <property type="entry name" value="DUF1759"/>
    <property type="match status" value="1"/>
</dbReference>
<dbReference type="Proteomes" id="UP000789390">
    <property type="component" value="Unassembled WGS sequence"/>
</dbReference>
<dbReference type="PANTHER" id="PTHR47331">
    <property type="entry name" value="PHD-TYPE DOMAIN-CONTAINING PROTEIN"/>
    <property type="match status" value="1"/>
</dbReference>
<feature type="compositionally biased region" description="Basic and acidic residues" evidence="1">
    <location>
        <begin position="105"/>
        <end position="127"/>
    </location>
</feature>
<feature type="compositionally biased region" description="Polar residues" evidence="1">
    <location>
        <begin position="23"/>
        <end position="34"/>
    </location>
</feature>
<dbReference type="AlphaFoldDB" id="A0A8J2RSC9"/>
<accession>A0A8J2RSC9</accession>
<keyword evidence="3" id="KW-1185">Reference proteome</keyword>
<organism evidence="2 3">
    <name type="scientific">Daphnia galeata</name>
    <dbReference type="NCBI Taxonomy" id="27404"/>
    <lineage>
        <taxon>Eukaryota</taxon>
        <taxon>Metazoa</taxon>
        <taxon>Ecdysozoa</taxon>
        <taxon>Arthropoda</taxon>
        <taxon>Crustacea</taxon>
        <taxon>Branchiopoda</taxon>
        <taxon>Diplostraca</taxon>
        <taxon>Cladocera</taxon>
        <taxon>Anomopoda</taxon>
        <taxon>Daphniidae</taxon>
        <taxon>Daphnia</taxon>
    </lineage>
</organism>
<evidence type="ECO:0000256" key="1">
    <source>
        <dbReference type="SAM" id="MobiDB-lite"/>
    </source>
</evidence>
<feature type="region of interest" description="Disordered" evidence="1">
    <location>
        <begin position="1"/>
        <end position="35"/>
    </location>
</feature>
<comment type="caution">
    <text evidence="2">The sequence shown here is derived from an EMBL/GenBank/DDBJ whole genome shotgun (WGS) entry which is preliminary data.</text>
</comment>
<protein>
    <submittedName>
        <fullName evidence="2">Uncharacterized protein</fullName>
    </submittedName>
</protein>
<sequence>MASIHSNGKDLGYRYSPCEESYDSSGNESENDSGCSHFYRQTAKVRFTRTTSKIQHHMETTAAADEGKQQLFGCLRRSSSTSQMSQYLESSHAIKGERATSGIRRSPESEKRQEELEKTRREVKRMDQLQQLGQLQPRVEERYRPPHTNSPLTFTSPIPSPQFFQPNSLPDSWIAQLPSFTESPLDERVSPRSPSSGNSFCCWDWCVNDQSSWPPHVDLEPFTGNPMDWPFFIQRFKTWIHDAMPNDTLRMIYLEELLSPDLRQKYSSHFSYPGRYRKLLAHLRNNYGHPLLVVRSCFEALRQLPPLESLSDLSGKIQNILAILKTVGCEEEIRTFSSLELSGLVCKLSEDLRDKWNAQIKEKQSLLPLPNLGEFAIWIEERAAESTWRR</sequence>
<proteinExistence type="predicted"/>
<feature type="compositionally biased region" description="Polar residues" evidence="1">
    <location>
        <begin position="147"/>
        <end position="158"/>
    </location>
</feature>
<name>A0A8J2RSC9_9CRUS</name>
<evidence type="ECO:0000313" key="3">
    <source>
        <dbReference type="Proteomes" id="UP000789390"/>
    </source>
</evidence>
<evidence type="ECO:0000313" key="2">
    <source>
        <dbReference type="EMBL" id="CAH0109843.1"/>
    </source>
</evidence>
<gene>
    <name evidence="2" type="ORF">DGAL_LOCUS13332</name>
</gene>
<dbReference type="InterPro" id="IPR005312">
    <property type="entry name" value="DUF1759"/>
</dbReference>
<feature type="region of interest" description="Disordered" evidence="1">
    <location>
        <begin position="89"/>
        <end position="158"/>
    </location>
</feature>
<reference evidence="2" key="1">
    <citation type="submission" date="2021-11" db="EMBL/GenBank/DDBJ databases">
        <authorList>
            <person name="Schell T."/>
        </authorList>
    </citation>
    <scope>NUCLEOTIDE SEQUENCE</scope>
    <source>
        <strain evidence="2">M5</strain>
    </source>
</reference>